<evidence type="ECO:0000313" key="4">
    <source>
        <dbReference type="EMBL" id="MPN44344.1"/>
    </source>
</evidence>
<dbReference type="EMBL" id="VSSQ01103395">
    <property type="protein sequence ID" value="MPN44344.1"/>
    <property type="molecule type" value="Genomic_DNA"/>
</dbReference>
<sequence length="88" mass="9968">MLGVVFLRNNIDERACDLAAYIIDNKATVRAAAARFGISKSTVHKDISERLERIDRVLYLRVKEVLEVNKAERHIRGGLATRLKYKGA</sequence>
<keyword evidence="1" id="KW-0805">Transcription regulation</keyword>
<dbReference type="InterPro" id="IPR018356">
    <property type="entry name" value="Tscrpt_reg_HTH_DeoR_CS"/>
</dbReference>
<evidence type="ECO:0000256" key="2">
    <source>
        <dbReference type="ARBA" id="ARBA00023125"/>
    </source>
</evidence>
<dbReference type="Pfam" id="PF12116">
    <property type="entry name" value="SpoIIID"/>
    <property type="match status" value="1"/>
</dbReference>
<evidence type="ECO:0000256" key="1">
    <source>
        <dbReference type="ARBA" id="ARBA00023015"/>
    </source>
</evidence>
<evidence type="ECO:0000256" key="3">
    <source>
        <dbReference type="ARBA" id="ARBA00023163"/>
    </source>
</evidence>
<dbReference type="InterPro" id="IPR014208">
    <property type="entry name" value="Spore_III_D"/>
</dbReference>
<accession>A0A645I7G8</accession>
<proteinExistence type="predicted"/>
<comment type="caution">
    <text evidence="4">The sequence shown here is derived from an EMBL/GenBank/DDBJ whole genome shotgun (WGS) entry which is preliminary data.</text>
</comment>
<dbReference type="AlphaFoldDB" id="A0A645I7G8"/>
<name>A0A645I7G8_9ZZZZ</name>
<dbReference type="PROSITE" id="PS00894">
    <property type="entry name" value="HTH_DEOR_1"/>
    <property type="match status" value="1"/>
</dbReference>
<organism evidence="4">
    <name type="scientific">bioreactor metagenome</name>
    <dbReference type="NCBI Taxonomy" id="1076179"/>
    <lineage>
        <taxon>unclassified sequences</taxon>
        <taxon>metagenomes</taxon>
        <taxon>ecological metagenomes</taxon>
    </lineage>
</organism>
<protein>
    <submittedName>
        <fullName evidence="4">Stage III sporulation protein D</fullName>
    </submittedName>
</protein>
<reference evidence="4" key="1">
    <citation type="submission" date="2019-08" db="EMBL/GenBank/DDBJ databases">
        <authorList>
            <person name="Kucharzyk K."/>
            <person name="Murdoch R.W."/>
            <person name="Higgins S."/>
            <person name="Loffler F."/>
        </authorList>
    </citation>
    <scope>NUCLEOTIDE SEQUENCE</scope>
</reference>
<keyword evidence="2" id="KW-0238">DNA-binding</keyword>
<keyword evidence="3" id="KW-0804">Transcription</keyword>
<dbReference type="GO" id="GO:0003700">
    <property type="term" value="F:DNA-binding transcription factor activity"/>
    <property type="evidence" value="ECO:0007669"/>
    <property type="project" value="InterPro"/>
</dbReference>
<gene>
    <name evidence="4" type="primary">spoIIID_13</name>
    <name evidence="4" type="ORF">SDC9_191908</name>
</gene>
<dbReference type="GO" id="GO:0003677">
    <property type="term" value="F:DNA binding"/>
    <property type="evidence" value="ECO:0007669"/>
    <property type="project" value="UniProtKB-KW"/>
</dbReference>